<dbReference type="OMA" id="HALPECK"/>
<dbReference type="GeneID" id="110983782"/>
<keyword evidence="2" id="KW-0472">Membrane</keyword>
<feature type="transmembrane region" description="Helical" evidence="2">
    <location>
        <begin position="214"/>
        <end position="233"/>
    </location>
</feature>
<feature type="transmembrane region" description="Helical" evidence="2">
    <location>
        <begin position="181"/>
        <end position="207"/>
    </location>
</feature>
<evidence type="ECO:0000256" key="1">
    <source>
        <dbReference type="ARBA" id="ARBA00023180"/>
    </source>
</evidence>
<proteinExistence type="predicted"/>
<dbReference type="Pfam" id="PF02157">
    <property type="entry name" value="Man-6-P_recep"/>
    <property type="match status" value="1"/>
</dbReference>
<dbReference type="PANTHER" id="PTHR15071">
    <property type="entry name" value="MANNOSE-6-PHOSPHATE RECEPTOR FAMILY MEMBER"/>
    <property type="match status" value="1"/>
</dbReference>
<dbReference type="GO" id="GO:0005802">
    <property type="term" value="C:trans-Golgi network"/>
    <property type="evidence" value="ECO:0007669"/>
    <property type="project" value="TreeGrafter"/>
</dbReference>
<evidence type="ECO:0000313" key="4">
    <source>
        <dbReference type="Proteomes" id="UP000694845"/>
    </source>
</evidence>
<dbReference type="InterPro" id="IPR009011">
    <property type="entry name" value="Man6P_isomerase_rcpt-bd_dom_sf"/>
</dbReference>
<accession>A0A8B7Z0A6</accession>
<dbReference type="Proteomes" id="UP000694845">
    <property type="component" value="Unplaced"/>
</dbReference>
<dbReference type="AlphaFoldDB" id="A0A8B7Z0A6"/>
<dbReference type="Gene3D" id="2.70.130.10">
    <property type="entry name" value="Mannose-6-phosphate receptor binding domain"/>
    <property type="match status" value="1"/>
</dbReference>
<keyword evidence="3" id="KW-0732">Signal</keyword>
<evidence type="ECO:0000313" key="5">
    <source>
        <dbReference type="RefSeq" id="XP_022099029.1"/>
    </source>
</evidence>
<keyword evidence="1" id="KW-0325">Glycoprotein</keyword>
<dbReference type="RefSeq" id="XP_022099029.1">
    <property type="nucleotide sequence ID" value="XM_022243337.1"/>
</dbReference>
<reference evidence="5" key="1">
    <citation type="submission" date="2025-08" db="UniProtKB">
        <authorList>
            <consortium name="RefSeq"/>
        </authorList>
    </citation>
    <scope>IDENTIFICATION</scope>
</reference>
<dbReference type="OrthoDB" id="29460at2759"/>
<dbReference type="InterPro" id="IPR028927">
    <property type="entry name" value="Man-6-P_rcpt"/>
</dbReference>
<name>A0A8B7Z0A6_ACAPL</name>
<dbReference type="GO" id="GO:0000139">
    <property type="term" value="C:Golgi membrane"/>
    <property type="evidence" value="ECO:0007669"/>
    <property type="project" value="UniProtKB-SubCell"/>
</dbReference>
<organism evidence="4 5">
    <name type="scientific">Acanthaster planci</name>
    <name type="common">Crown-of-thorns starfish</name>
    <dbReference type="NCBI Taxonomy" id="133434"/>
    <lineage>
        <taxon>Eukaryota</taxon>
        <taxon>Metazoa</taxon>
        <taxon>Echinodermata</taxon>
        <taxon>Eleutherozoa</taxon>
        <taxon>Asterozoa</taxon>
        <taxon>Asteroidea</taxon>
        <taxon>Valvatacea</taxon>
        <taxon>Valvatida</taxon>
        <taxon>Acanthasteridae</taxon>
        <taxon>Acanthaster</taxon>
    </lineage>
</organism>
<keyword evidence="2" id="KW-0812">Transmembrane</keyword>
<sequence>MFSWFVVPFVSLSLLKLHHALPECKQLDECSCMLSDGKQINIWSLGTKGRPRFPYEVQPDDKDYECTYNPCYDFSDEHCKNVVACQTTKDYTSSIGLGKAATAKWGSETSESYTISYEDRETSRSTLVELKCDKSSTTARLQVLGEKPGETGKMYFVLTTNCACPGECKGPTPTKETGSGLAISVGTIICISFSGLVIIYFICGVLFMKFVRRAVGLEVIPNVSLWISLSVYIKDGFKFVFSGGKRTAKYDEI</sequence>
<feature type="chain" id="PRO_5034428184" evidence="3">
    <location>
        <begin position="21"/>
        <end position="253"/>
    </location>
</feature>
<dbReference type="KEGG" id="aplc:110983782"/>
<dbReference type="PANTHER" id="PTHR15071:SF0">
    <property type="entry name" value="MANNOSE 6-PHOSPHATE RECEPTOR-LIKE PROTEIN 1"/>
    <property type="match status" value="1"/>
</dbReference>
<feature type="signal peptide" evidence="3">
    <location>
        <begin position="1"/>
        <end position="20"/>
    </location>
</feature>
<evidence type="ECO:0000256" key="2">
    <source>
        <dbReference type="SAM" id="Phobius"/>
    </source>
</evidence>
<keyword evidence="2" id="KW-1133">Transmembrane helix</keyword>
<evidence type="ECO:0000256" key="3">
    <source>
        <dbReference type="SAM" id="SignalP"/>
    </source>
</evidence>
<dbReference type="SUPFAM" id="SSF50911">
    <property type="entry name" value="Mannose 6-phosphate receptor domain"/>
    <property type="match status" value="1"/>
</dbReference>
<protein>
    <submittedName>
        <fullName evidence="5">Cation-dependent mannose-6-phosphate receptor-like</fullName>
    </submittedName>
</protein>
<gene>
    <name evidence="5" type="primary">LOC110983782</name>
</gene>
<keyword evidence="4" id="KW-1185">Reference proteome</keyword>